<dbReference type="InterPro" id="IPR006076">
    <property type="entry name" value="FAD-dep_OxRdtase"/>
</dbReference>
<evidence type="ECO:0000259" key="5">
    <source>
        <dbReference type="Pfam" id="PF01266"/>
    </source>
</evidence>
<evidence type="ECO:0000313" key="7">
    <source>
        <dbReference type="Proteomes" id="UP000024332"/>
    </source>
</evidence>
<dbReference type="GO" id="GO:0016491">
    <property type="term" value="F:oxidoreductase activity"/>
    <property type="evidence" value="ECO:0007669"/>
    <property type="project" value="UniProtKB-KW"/>
</dbReference>
<dbReference type="EMBL" id="JFZT01000044">
    <property type="protein sequence ID" value="EZQ04808.1"/>
    <property type="molecule type" value="Genomic_DNA"/>
</dbReference>
<dbReference type="RefSeq" id="WP_048099735.1">
    <property type="nucleotide sequence ID" value="NZ_JFZT01000044.1"/>
</dbReference>
<reference evidence="6 7" key="1">
    <citation type="submission" date="2014-03" db="EMBL/GenBank/DDBJ databases">
        <title>Draft genome sequence of the novel thermoacidophilic archaea Acidianus copahuensis ALE1 strain, isolated from Copahue volcanic area in Neuquen Argentina.</title>
        <authorList>
            <person name="Urbieta M.S."/>
            <person name="Rascovan N."/>
            <person name="Castro C."/>
            <person name="Revale S."/>
            <person name="Giaveno M.A."/>
            <person name="Vazquez M.P."/>
            <person name="Donati E.R."/>
        </authorList>
    </citation>
    <scope>NUCLEOTIDE SEQUENCE [LARGE SCALE GENOMIC DNA]</scope>
    <source>
        <strain evidence="6 7">ALE1</strain>
    </source>
</reference>
<dbReference type="Proteomes" id="UP000024332">
    <property type="component" value="Unassembled WGS sequence"/>
</dbReference>
<comment type="similarity">
    <text evidence="2">Belongs to the DadA oxidoreductase family.</text>
</comment>
<keyword evidence="4" id="KW-0560">Oxidoreductase</keyword>
<dbReference type="GO" id="GO:0005737">
    <property type="term" value="C:cytoplasm"/>
    <property type="evidence" value="ECO:0007669"/>
    <property type="project" value="TreeGrafter"/>
</dbReference>
<dbReference type="STRING" id="1160895.CM19_07435"/>
<accession>A0A031LPT2</accession>
<keyword evidence="7" id="KW-1185">Reference proteome</keyword>
<evidence type="ECO:0000256" key="4">
    <source>
        <dbReference type="ARBA" id="ARBA00023002"/>
    </source>
</evidence>
<protein>
    <submittedName>
        <fullName evidence="6">FAD-dependent oxidoreductase</fullName>
    </submittedName>
</protein>
<organism evidence="6 7">
    <name type="scientific">Candidatus Acidianus copahuensis</name>
    <dbReference type="NCBI Taxonomy" id="1160895"/>
    <lineage>
        <taxon>Archaea</taxon>
        <taxon>Thermoproteota</taxon>
        <taxon>Thermoprotei</taxon>
        <taxon>Sulfolobales</taxon>
        <taxon>Sulfolobaceae</taxon>
        <taxon>Acidianus</taxon>
    </lineage>
</organism>
<gene>
    <name evidence="6" type="ORF">CM19_07435</name>
</gene>
<name>A0A031LPT2_9CREN</name>
<evidence type="ECO:0000256" key="2">
    <source>
        <dbReference type="ARBA" id="ARBA00009410"/>
    </source>
</evidence>
<feature type="domain" description="FAD dependent oxidoreductase" evidence="5">
    <location>
        <begin position="141"/>
        <end position="296"/>
    </location>
</feature>
<dbReference type="PANTHER" id="PTHR13847">
    <property type="entry name" value="SARCOSINE DEHYDROGENASE-RELATED"/>
    <property type="match status" value="1"/>
</dbReference>
<evidence type="ECO:0000256" key="3">
    <source>
        <dbReference type="ARBA" id="ARBA00022630"/>
    </source>
</evidence>
<dbReference type="OrthoDB" id="168391at2157"/>
<evidence type="ECO:0000256" key="1">
    <source>
        <dbReference type="ARBA" id="ARBA00001974"/>
    </source>
</evidence>
<comment type="cofactor">
    <cofactor evidence="1">
        <name>FAD</name>
        <dbReference type="ChEBI" id="CHEBI:57692"/>
    </cofactor>
</comment>
<sequence>MKVAIIGAGILGSSLFYMLKEAGHDTIVIDPRVRRIFPSLIHSLLLKGKDVELARTSLDFYRKVRIPMKEFPSITLGKVSEDLISLWSSEGVEIKEQFIDWINASGLVAIGGDRLVYIKRLIDSVPIIREKASIYSSNGKAYVKVNGKSIDADIVILSAGPWNNLLFKVNTKSYYCWASLVTTEERRLDSIFIYDYELNYYSRPFLGIGTNTAIVGDGEAIESPPCKKIKVNSEEVLSKARKRLKGLFNIYTNGEFCEGTPDMRPAYGKLLDNLYYVGGLDGYGAEVGPGMAKLLLDFIFHGHETKEYRLERFKGIIDFKLGKEPHEI</sequence>
<comment type="caution">
    <text evidence="6">The sequence shown here is derived from an EMBL/GenBank/DDBJ whole genome shotgun (WGS) entry which is preliminary data.</text>
</comment>
<evidence type="ECO:0000313" key="6">
    <source>
        <dbReference type="EMBL" id="EZQ04808.1"/>
    </source>
</evidence>
<dbReference type="InterPro" id="IPR036188">
    <property type="entry name" value="FAD/NAD-bd_sf"/>
</dbReference>
<dbReference type="AlphaFoldDB" id="A0A031LPT2"/>
<dbReference type="Gene3D" id="3.30.9.10">
    <property type="entry name" value="D-Amino Acid Oxidase, subunit A, domain 2"/>
    <property type="match status" value="1"/>
</dbReference>
<proteinExistence type="inferred from homology"/>
<dbReference type="PANTHER" id="PTHR13847:SF286">
    <property type="entry name" value="D-AMINO ACID DEHYDROGENASE"/>
    <property type="match status" value="1"/>
</dbReference>
<dbReference type="Pfam" id="PF01266">
    <property type="entry name" value="DAO"/>
    <property type="match status" value="1"/>
</dbReference>
<dbReference type="Gene3D" id="3.50.50.60">
    <property type="entry name" value="FAD/NAD(P)-binding domain"/>
    <property type="match status" value="1"/>
</dbReference>
<dbReference type="SUPFAM" id="SSF51905">
    <property type="entry name" value="FAD/NAD(P)-binding domain"/>
    <property type="match status" value="1"/>
</dbReference>
<keyword evidence="3" id="KW-0285">Flavoprotein</keyword>